<dbReference type="Proteomes" id="UP000215509">
    <property type="component" value="Unassembled WGS sequence"/>
</dbReference>
<dbReference type="PROSITE" id="PS50943">
    <property type="entry name" value="HTH_CROC1"/>
    <property type="match status" value="1"/>
</dbReference>
<dbReference type="InterPro" id="IPR010982">
    <property type="entry name" value="Lambda_DNA-bd_dom_sf"/>
</dbReference>
<gene>
    <name evidence="3" type="ORF">CF651_07205</name>
</gene>
<dbReference type="GO" id="GO:0003677">
    <property type="term" value="F:DNA binding"/>
    <property type="evidence" value="ECO:0007669"/>
    <property type="project" value="UniProtKB-KW"/>
</dbReference>
<organism evidence="3 4">
    <name type="scientific">Paenibacillus rigui</name>
    <dbReference type="NCBI Taxonomy" id="554312"/>
    <lineage>
        <taxon>Bacteria</taxon>
        <taxon>Bacillati</taxon>
        <taxon>Bacillota</taxon>
        <taxon>Bacilli</taxon>
        <taxon>Bacillales</taxon>
        <taxon>Paenibacillaceae</taxon>
        <taxon>Paenibacillus</taxon>
    </lineage>
</organism>
<evidence type="ECO:0000259" key="2">
    <source>
        <dbReference type="PROSITE" id="PS50943"/>
    </source>
</evidence>
<dbReference type="RefSeq" id="WP_094014192.1">
    <property type="nucleotide sequence ID" value="NZ_NMQW01000010.1"/>
</dbReference>
<sequence length="116" mass="13311">MSGIGYRIKCIRKENNLNQIQFAKSIGISQGNLSEIEMGNSNPSAETLISIRTQYNVNLNWLLTGVDSEDGATYEDNYDKKLIDVFRGLNDYDKKEIIEIMLLKRRLKSEINLSYD</sequence>
<dbReference type="InterPro" id="IPR001387">
    <property type="entry name" value="Cro/C1-type_HTH"/>
</dbReference>
<dbReference type="SMART" id="SM00530">
    <property type="entry name" value="HTH_XRE"/>
    <property type="match status" value="1"/>
</dbReference>
<dbReference type="PANTHER" id="PTHR46558:SF11">
    <property type="entry name" value="HTH-TYPE TRANSCRIPTIONAL REGULATOR XRE"/>
    <property type="match status" value="1"/>
</dbReference>
<dbReference type="PANTHER" id="PTHR46558">
    <property type="entry name" value="TRACRIPTIONAL REGULATORY PROTEIN-RELATED-RELATED"/>
    <property type="match status" value="1"/>
</dbReference>
<evidence type="ECO:0000256" key="1">
    <source>
        <dbReference type="ARBA" id="ARBA00023125"/>
    </source>
</evidence>
<proteinExistence type="predicted"/>
<dbReference type="EMBL" id="NMQW01000010">
    <property type="protein sequence ID" value="OXM87027.1"/>
    <property type="molecule type" value="Genomic_DNA"/>
</dbReference>
<dbReference type="Pfam" id="PF12844">
    <property type="entry name" value="HTH_19"/>
    <property type="match status" value="1"/>
</dbReference>
<dbReference type="Gene3D" id="1.10.260.40">
    <property type="entry name" value="lambda repressor-like DNA-binding domains"/>
    <property type="match status" value="1"/>
</dbReference>
<keyword evidence="4" id="KW-1185">Reference proteome</keyword>
<accession>A0A229UTT2</accession>
<feature type="domain" description="HTH cro/C1-type" evidence="2">
    <location>
        <begin position="8"/>
        <end position="62"/>
    </location>
</feature>
<protein>
    <submittedName>
        <fullName evidence="3">Transcriptional regulator</fullName>
    </submittedName>
</protein>
<dbReference type="OrthoDB" id="2003870at2"/>
<comment type="caution">
    <text evidence="3">The sequence shown here is derived from an EMBL/GenBank/DDBJ whole genome shotgun (WGS) entry which is preliminary data.</text>
</comment>
<dbReference type="SUPFAM" id="SSF47413">
    <property type="entry name" value="lambda repressor-like DNA-binding domains"/>
    <property type="match status" value="1"/>
</dbReference>
<name>A0A229UTT2_9BACL</name>
<evidence type="ECO:0000313" key="3">
    <source>
        <dbReference type="EMBL" id="OXM87027.1"/>
    </source>
</evidence>
<evidence type="ECO:0000313" key="4">
    <source>
        <dbReference type="Proteomes" id="UP000215509"/>
    </source>
</evidence>
<keyword evidence="1" id="KW-0238">DNA-binding</keyword>
<dbReference type="AlphaFoldDB" id="A0A229UTT2"/>
<dbReference type="CDD" id="cd00093">
    <property type="entry name" value="HTH_XRE"/>
    <property type="match status" value="1"/>
</dbReference>
<reference evidence="3 4" key="1">
    <citation type="submission" date="2017-07" db="EMBL/GenBank/DDBJ databases">
        <title>Genome sequencing and assembly of Paenibacillus rigui.</title>
        <authorList>
            <person name="Mayilraj S."/>
        </authorList>
    </citation>
    <scope>NUCLEOTIDE SEQUENCE [LARGE SCALE GENOMIC DNA]</scope>
    <source>
        <strain evidence="3 4">JCM 16352</strain>
    </source>
</reference>